<protein>
    <submittedName>
        <fullName evidence="1">Uncharacterized protein</fullName>
    </submittedName>
</protein>
<name>A0A4T3F657_9SPHN</name>
<comment type="caution">
    <text evidence="1">The sequence shown here is derived from an EMBL/GenBank/DDBJ whole genome shotgun (WGS) entry which is preliminary data.</text>
</comment>
<reference evidence="1 2" key="1">
    <citation type="submission" date="2019-04" db="EMBL/GenBank/DDBJ databases">
        <title>Altererythrobacter aquimixticola sp. nov., isolated from sediment of junction between the ocean and a freshwater spring.</title>
        <authorList>
            <person name="Yoon J.-H."/>
        </authorList>
    </citation>
    <scope>NUCLEOTIDE SEQUENCE [LARGE SCALE GENOMIC DNA]</scope>
    <source>
        <strain evidence="1 2">SSKS-13</strain>
    </source>
</reference>
<dbReference type="Proteomes" id="UP000309389">
    <property type="component" value="Unassembled WGS sequence"/>
</dbReference>
<keyword evidence="2" id="KW-1185">Reference proteome</keyword>
<dbReference type="OrthoDB" id="7511203at2"/>
<dbReference type="EMBL" id="SSHH01000001">
    <property type="protein sequence ID" value="TIX51989.1"/>
    <property type="molecule type" value="Genomic_DNA"/>
</dbReference>
<organism evidence="1 2">
    <name type="scientific">Alteraurantiacibacter aquimixticola</name>
    <dbReference type="NCBI Taxonomy" id="2489173"/>
    <lineage>
        <taxon>Bacteria</taxon>
        <taxon>Pseudomonadati</taxon>
        <taxon>Pseudomonadota</taxon>
        <taxon>Alphaproteobacteria</taxon>
        <taxon>Sphingomonadales</taxon>
        <taxon>Erythrobacteraceae</taxon>
        <taxon>Alteraurantiacibacter</taxon>
    </lineage>
</organism>
<proteinExistence type="predicted"/>
<dbReference type="RefSeq" id="WP_136692775.1">
    <property type="nucleotide sequence ID" value="NZ_SSHH01000001.1"/>
</dbReference>
<gene>
    <name evidence="1" type="ORF">E5222_06045</name>
</gene>
<accession>A0A4T3F657</accession>
<sequence>MSSPIGVALFALLPAMVGPLPLEQGSRALVLAICGGGEATISLEREDGAMPPLATTPCCAKGCRSSGKRKLLDPSQ</sequence>
<evidence type="ECO:0000313" key="1">
    <source>
        <dbReference type="EMBL" id="TIX51989.1"/>
    </source>
</evidence>
<dbReference type="AlphaFoldDB" id="A0A4T3F657"/>
<evidence type="ECO:0000313" key="2">
    <source>
        <dbReference type="Proteomes" id="UP000309389"/>
    </source>
</evidence>